<evidence type="ECO:0000313" key="1">
    <source>
        <dbReference type="EMBL" id="KAK9704499.1"/>
    </source>
</evidence>
<accession>A0ABR2VVX4</accession>
<organism evidence="1 2">
    <name type="scientific">Basidiobolus ranarum</name>
    <dbReference type="NCBI Taxonomy" id="34480"/>
    <lineage>
        <taxon>Eukaryota</taxon>
        <taxon>Fungi</taxon>
        <taxon>Fungi incertae sedis</taxon>
        <taxon>Zoopagomycota</taxon>
        <taxon>Entomophthoromycotina</taxon>
        <taxon>Basidiobolomycetes</taxon>
        <taxon>Basidiobolales</taxon>
        <taxon>Basidiobolaceae</taxon>
        <taxon>Basidiobolus</taxon>
    </lineage>
</organism>
<keyword evidence="2" id="KW-1185">Reference proteome</keyword>
<name>A0ABR2VVX4_9FUNG</name>
<comment type="caution">
    <text evidence="1">The sequence shown here is derived from an EMBL/GenBank/DDBJ whole genome shotgun (WGS) entry which is preliminary data.</text>
</comment>
<dbReference type="EMBL" id="JASJQH010007552">
    <property type="protein sequence ID" value="KAK9704499.1"/>
    <property type="molecule type" value="Genomic_DNA"/>
</dbReference>
<reference evidence="1 2" key="1">
    <citation type="submission" date="2023-04" db="EMBL/GenBank/DDBJ databases">
        <title>Genome of Basidiobolus ranarum AG-B5.</title>
        <authorList>
            <person name="Stajich J.E."/>
            <person name="Carter-House D."/>
            <person name="Gryganskyi A."/>
        </authorList>
    </citation>
    <scope>NUCLEOTIDE SEQUENCE [LARGE SCALE GENOMIC DNA]</scope>
    <source>
        <strain evidence="1 2">AG-B5</strain>
    </source>
</reference>
<dbReference type="Proteomes" id="UP001479436">
    <property type="component" value="Unassembled WGS sequence"/>
</dbReference>
<evidence type="ECO:0000313" key="2">
    <source>
        <dbReference type="Proteomes" id="UP001479436"/>
    </source>
</evidence>
<gene>
    <name evidence="1" type="ORF">K7432_010144</name>
</gene>
<protein>
    <submittedName>
        <fullName evidence="1">Uncharacterized protein</fullName>
    </submittedName>
</protein>
<sequence length="133" mass="14674">MESGLPTRAWICQNLAHGNDTNEGWPLNENTANDGCGEVDTPMLLELSTVGKRRFRSLLFHDTAVFSVQPKLRNSHETLEKSYHQSDTTYESGSYESFGDPDPYDTFLRGTAVAITGTLQQYGAADGLTEVLV</sequence>
<proteinExistence type="predicted"/>